<protein>
    <submittedName>
        <fullName evidence="2">Uncharacterized protein</fullName>
    </submittedName>
</protein>
<gene>
    <name evidence="2" type="ORF">BO86DRAFT_64404</name>
</gene>
<accession>A0A8T8X670</accession>
<dbReference type="AlphaFoldDB" id="A0A8T8X670"/>
<dbReference type="RefSeq" id="XP_025528833.1">
    <property type="nucleotide sequence ID" value="XM_025677537.1"/>
</dbReference>
<evidence type="ECO:0000313" key="3">
    <source>
        <dbReference type="Proteomes" id="UP000249497"/>
    </source>
</evidence>
<dbReference type="GeneID" id="37181230"/>
<dbReference type="EMBL" id="KZ824786">
    <property type="protein sequence ID" value="RAH82939.1"/>
    <property type="molecule type" value="Genomic_DNA"/>
</dbReference>
<reference evidence="2 3" key="1">
    <citation type="submission" date="2018-02" db="EMBL/GenBank/DDBJ databases">
        <title>The genomes of Aspergillus section Nigri reveals drivers in fungal speciation.</title>
        <authorList>
            <consortium name="DOE Joint Genome Institute"/>
            <person name="Vesth T.C."/>
            <person name="Nybo J."/>
            <person name="Theobald S."/>
            <person name="Brandl J."/>
            <person name="Frisvad J.C."/>
            <person name="Nielsen K.F."/>
            <person name="Lyhne E.K."/>
            <person name="Kogle M.E."/>
            <person name="Kuo A."/>
            <person name="Riley R."/>
            <person name="Clum A."/>
            <person name="Nolan M."/>
            <person name="Lipzen A."/>
            <person name="Salamov A."/>
            <person name="Henrissat B."/>
            <person name="Wiebenga A."/>
            <person name="De vries R.P."/>
            <person name="Grigoriev I.V."/>
            <person name="Mortensen U.H."/>
            <person name="Andersen M.R."/>
            <person name="Baker S.E."/>
        </authorList>
    </citation>
    <scope>NUCLEOTIDE SEQUENCE [LARGE SCALE GENOMIC DNA]</scope>
    <source>
        <strain evidence="2 3">CBS 114.51</strain>
    </source>
</reference>
<evidence type="ECO:0000313" key="2">
    <source>
        <dbReference type="EMBL" id="RAH82939.1"/>
    </source>
</evidence>
<name>A0A8T8X670_ASPJA</name>
<organism evidence="2 3">
    <name type="scientific">Aspergillus japonicus CBS 114.51</name>
    <dbReference type="NCBI Taxonomy" id="1448312"/>
    <lineage>
        <taxon>Eukaryota</taxon>
        <taxon>Fungi</taxon>
        <taxon>Dikarya</taxon>
        <taxon>Ascomycota</taxon>
        <taxon>Pezizomycotina</taxon>
        <taxon>Eurotiomycetes</taxon>
        <taxon>Eurotiomycetidae</taxon>
        <taxon>Eurotiales</taxon>
        <taxon>Aspergillaceae</taxon>
        <taxon>Aspergillus</taxon>
        <taxon>Aspergillus subgen. Circumdati</taxon>
    </lineage>
</organism>
<feature type="region of interest" description="Disordered" evidence="1">
    <location>
        <begin position="1"/>
        <end position="26"/>
    </location>
</feature>
<evidence type="ECO:0000256" key="1">
    <source>
        <dbReference type="SAM" id="MobiDB-lite"/>
    </source>
</evidence>
<sequence length="80" mass="8648">MEQAQDDRGSGDFEELTSESLSVDPQFQSVRPRPSFFLPSCLSFSHTLSLSLAVSQSCSLAASLSHSSFWTCNSLSSSPI</sequence>
<keyword evidence="3" id="KW-1185">Reference proteome</keyword>
<dbReference type="Proteomes" id="UP000249497">
    <property type="component" value="Unassembled WGS sequence"/>
</dbReference>
<feature type="compositionally biased region" description="Basic and acidic residues" evidence="1">
    <location>
        <begin position="1"/>
        <end position="11"/>
    </location>
</feature>
<proteinExistence type="predicted"/>